<name>A0A917MGT1_9HYPH</name>
<sequence>MRITNLLGASVLAAAAFTAQNASAFVVTSNATVTVTATALPPAATCAWGTAPAPTFPLGNFQKAGDTPGANKGVAVAMPITCTGAAATVTVSAASLNLGKLQSGATNAYSIAYDFWPGATTLPATGTPLTLSATPQAFPATIAAAAGVAANANFFINVKPTTPLVAIGAPANITASTPFTDTITLSATYN</sequence>
<reference evidence="2" key="1">
    <citation type="journal article" date="2014" name="Int. J. Syst. Evol. Microbiol.">
        <title>Complete genome sequence of Corynebacterium casei LMG S-19264T (=DSM 44701T), isolated from a smear-ripened cheese.</title>
        <authorList>
            <consortium name="US DOE Joint Genome Institute (JGI-PGF)"/>
            <person name="Walter F."/>
            <person name="Albersmeier A."/>
            <person name="Kalinowski J."/>
            <person name="Ruckert C."/>
        </authorList>
    </citation>
    <scope>NUCLEOTIDE SEQUENCE</scope>
    <source>
        <strain evidence="2">CGMCC 1.12214</strain>
    </source>
</reference>
<reference evidence="2" key="2">
    <citation type="submission" date="2020-09" db="EMBL/GenBank/DDBJ databases">
        <authorList>
            <person name="Sun Q."/>
            <person name="Zhou Y."/>
        </authorList>
    </citation>
    <scope>NUCLEOTIDE SEQUENCE</scope>
    <source>
        <strain evidence="2">CGMCC 1.12214</strain>
    </source>
</reference>
<evidence type="ECO:0000313" key="2">
    <source>
        <dbReference type="EMBL" id="GGH12443.1"/>
    </source>
</evidence>
<gene>
    <name evidence="2" type="ORF">GCM10007036_10260</name>
</gene>
<comment type="caution">
    <text evidence="2">The sequence shown here is derived from an EMBL/GenBank/DDBJ whole genome shotgun (WGS) entry which is preliminary data.</text>
</comment>
<dbReference type="AlphaFoldDB" id="A0A917MGT1"/>
<dbReference type="RefSeq" id="WP_188516612.1">
    <property type="nucleotide sequence ID" value="NZ_BMES01000001.1"/>
</dbReference>
<organism evidence="2 3">
    <name type="scientific">Alsobacter metallidurans</name>
    <dbReference type="NCBI Taxonomy" id="340221"/>
    <lineage>
        <taxon>Bacteria</taxon>
        <taxon>Pseudomonadati</taxon>
        <taxon>Pseudomonadota</taxon>
        <taxon>Alphaproteobacteria</taxon>
        <taxon>Hyphomicrobiales</taxon>
        <taxon>Alsobacteraceae</taxon>
        <taxon>Alsobacter</taxon>
    </lineage>
</organism>
<keyword evidence="3" id="KW-1185">Reference proteome</keyword>
<dbReference type="Proteomes" id="UP000603912">
    <property type="component" value="Unassembled WGS sequence"/>
</dbReference>
<evidence type="ECO:0008006" key="4">
    <source>
        <dbReference type="Google" id="ProtNLM"/>
    </source>
</evidence>
<keyword evidence="1" id="KW-0732">Signal</keyword>
<proteinExistence type="predicted"/>
<feature type="chain" id="PRO_5037755283" description="DUF4402 domain-containing protein" evidence="1">
    <location>
        <begin position="25"/>
        <end position="190"/>
    </location>
</feature>
<accession>A0A917MGT1</accession>
<feature type="signal peptide" evidence="1">
    <location>
        <begin position="1"/>
        <end position="24"/>
    </location>
</feature>
<dbReference type="EMBL" id="BMES01000001">
    <property type="protein sequence ID" value="GGH12443.1"/>
    <property type="molecule type" value="Genomic_DNA"/>
</dbReference>
<evidence type="ECO:0000313" key="3">
    <source>
        <dbReference type="Proteomes" id="UP000603912"/>
    </source>
</evidence>
<evidence type="ECO:0000256" key="1">
    <source>
        <dbReference type="SAM" id="SignalP"/>
    </source>
</evidence>
<protein>
    <recommendedName>
        <fullName evidence="4">DUF4402 domain-containing protein</fullName>
    </recommendedName>
</protein>